<evidence type="ECO:0000313" key="2">
    <source>
        <dbReference type="EMBL" id="VEU74967.1"/>
    </source>
</evidence>
<feature type="transmembrane region" description="Helical" evidence="1">
    <location>
        <begin position="224"/>
        <end position="243"/>
    </location>
</feature>
<keyword evidence="1" id="KW-1133">Transmembrane helix</keyword>
<evidence type="ECO:0000256" key="1">
    <source>
        <dbReference type="SAM" id="Phobius"/>
    </source>
</evidence>
<feature type="transmembrane region" description="Helical" evidence="1">
    <location>
        <begin position="394"/>
        <end position="413"/>
    </location>
</feature>
<reference evidence="2 3" key="1">
    <citation type="submission" date="2019-01" db="EMBL/GenBank/DDBJ databases">
        <authorList>
            <consortium name="Pathogen Informatics"/>
        </authorList>
    </citation>
    <scope>NUCLEOTIDE SEQUENCE [LARGE SCALE GENOMIC DNA]</scope>
    <source>
        <strain evidence="2 3">NCTC10181</strain>
    </source>
</reference>
<proteinExistence type="predicted"/>
<gene>
    <name evidence="2" type="ORF">NCTC10181_00841</name>
</gene>
<feature type="transmembrane region" description="Helical" evidence="1">
    <location>
        <begin position="136"/>
        <end position="158"/>
    </location>
</feature>
<keyword evidence="1" id="KW-0472">Membrane</keyword>
<keyword evidence="1" id="KW-0812">Transmembrane</keyword>
<evidence type="ECO:0000313" key="3">
    <source>
        <dbReference type="Proteomes" id="UP000290985"/>
    </source>
</evidence>
<accession>A0A449B2Y9</accession>
<dbReference type="EMBL" id="LR215036">
    <property type="protein sequence ID" value="VEU74967.1"/>
    <property type="molecule type" value="Genomic_DNA"/>
</dbReference>
<feature type="transmembrane region" description="Helical" evidence="1">
    <location>
        <begin position="103"/>
        <end position="124"/>
    </location>
</feature>
<feature type="transmembrane region" description="Helical" evidence="1">
    <location>
        <begin position="305"/>
        <end position="326"/>
    </location>
</feature>
<keyword evidence="3" id="KW-1185">Reference proteome</keyword>
<dbReference type="Proteomes" id="UP000290985">
    <property type="component" value="Chromosome"/>
</dbReference>
<sequence length="478" mass="54851">MTLALTKNTSLWFYFSKENILKLISFIATFAIFSFFVFAFNTQLQSNSFILSWKDIFNTETITNKSHNFLGLGTFIIFAVVSLASLFKSFSILNNNNLKFKHYIYWYVNYLVLAIVATLLNWFLPHKVSSQPIHLLYKALIVLWYLFVSLGYQIHALVFRAKHLINIRRSVVLSSLEYFFKVLLIGGFLLVLYLFVHKITDNDALYFNNDVLNYLDDLKSNNKALYFVYILLILLFVISLLIVEFLSAKNQKESIVASKNKISSFLAFIGAILIGIFAFSIYLIFIKNPFLENALDFEKEINLVYLIILAIGLFIILSLIAFKNLIFVKGLKATKQNAVKLVINFNLVILSLMSLLNLLKVNYYSQQFSNLIILFASLVILMMLVVNKHVVDKLTFINYAIVLLLIIGTSFINCFEYTSVNFRNNSLVYSSSSIIYSARIAIGASILLFLEILRKSSKKIFSLMLVLGNLKLVKAYKE</sequence>
<protein>
    <submittedName>
        <fullName evidence="2">Uncharacterized protein</fullName>
    </submittedName>
</protein>
<organism evidence="2 3">
    <name type="scientific">Mycoplasmopsis citelli</name>
    <dbReference type="NCBI Taxonomy" id="171281"/>
    <lineage>
        <taxon>Bacteria</taxon>
        <taxon>Bacillati</taxon>
        <taxon>Mycoplasmatota</taxon>
        <taxon>Mycoplasmoidales</taxon>
        <taxon>Metamycoplasmataceae</taxon>
        <taxon>Mycoplasmopsis</taxon>
    </lineage>
</organism>
<feature type="transmembrane region" description="Helical" evidence="1">
    <location>
        <begin position="368"/>
        <end position="387"/>
    </location>
</feature>
<dbReference type="OrthoDB" id="10007106at2"/>
<feature type="transmembrane region" description="Helical" evidence="1">
    <location>
        <begin position="20"/>
        <end position="40"/>
    </location>
</feature>
<feature type="transmembrane region" description="Helical" evidence="1">
    <location>
        <begin position="338"/>
        <end position="356"/>
    </location>
</feature>
<feature type="transmembrane region" description="Helical" evidence="1">
    <location>
        <begin position="264"/>
        <end position="285"/>
    </location>
</feature>
<feature type="transmembrane region" description="Helical" evidence="1">
    <location>
        <begin position="178"/>
        <end position="196"/>
    </location>
</feature>
<feature type="transmembrane region" description="Helical" evidence="1">
    <location>
        <begin position="69"/>
        <end position="91"/>
    </location>
</feature>
<feature type="transmembrane region" description="Helical" evidence="1">
    <location>
        <begin position="433"/>
        <end position="453"/>
    </location>
</feature>
<dbReference type="KEGG" id="mcit:NCTC10181_00841"/>
<dbReference type="RefSeq" id="WP_129725743.1">
    <property type="nucleotide sequence ID" value="NZ_LR215036.1"/>
</dbReference>
<name>A0A449B2Y9_9BACT</name>
<dbReference type="AlphaFoldDB" id="A0A449B2Y9"/>
<dbReference type="NCBIfam" id="NF045937">
    <property type="entry name" value="MSC_0624_12TM"/>
    <property type="match status" value="1"/>
</dbReference>